<reference evidence="2 3" key="1">
    <citation type="submission" date="2018-09" db="EMBL/GenBank/DDBJ databases">
        <title>Genome sequencing of strain 6GH32-13.</title>
        <authorList>
            <person name="Weon H.-Y."/>
            <person name="Heo J."/>
            <person name="Kwon S.-W."/>
        </authorList>
    </citation>
    <scope>NUCLEOTIDE SEQUENCE [LARGE SCALE GENOMIC DNA]</scope>
    <source>
        <strain evidence="2 3">5GH32-13</strain>
    </source>
</reference>
<evidence type="ECO:0000313" key="2">
    <source>
        <dbReference type="EMBL" id="AXY72701.1"/>
    </source>
</evidence>
<sequence length="117" mass="13518">MEKHVNDATRLRLLIYKQAKGVLTVDEQAQLDTFVNRSVENARLVKLLTTDAGYAILLRDQARSEKAWKGKHLHLTHKHYRRKRSDNYMQLSIVAGIVLALLIGVVYFLIWMSSINK</sequence>
<dbReference type="AlphaFoldDB" id="A0A3B7MPY8"/>
<dbReference type="EMBL" id="CP032157">
    <property type="protein sequence ID" value="AXY72701.1"/>
    <property type="molecule type" value="Genomic_DNA"/>
</dbReference>
<name>A0A3B7MPY8_9BACT</name>
<feature type="transmembrane region" description="Helical" evidence="1">
    <location>
        <begin position="88"/>
        <end position="110"/>
    </location>
</feature>
<protein>
    <submittedName>
        <fullName evidence="2">Uncharacterized protein</fullName>
    </submittedName>
</protein>
<dbReference type="RefSeq" id="WP_119048539.1">
    <property type="nucleotide sequence ID" value="NZ_CP032157.1"/>
</dbReference>
<evidence type="ECO:0000256" key="1">
    <source>
        <dbReference type="SAM" id="Phobius"/>
    </source>
</evidence>
<keyword evidence="1" id="KW-0812">Transmembrane</keyword>
<accession>A0A3B7MPY8</accession>
<proteinExistence type="predicted"/>
<organism evidence="2 3">
    <name type="scientific">Paraflavitalea soli</name>
    <dbReference type="NCBI Taxonomy" id="2315862"/>
    <lineage>
        <taxon>Bacteria</taxon>
        <taxon>Pseudomonadati</taxon>
        <taxon>Bacteroidota</taxon>
        <taxon>Chitinophagia</taxon>
        <taxon>Chitinophagales</taxon>
        <taxon>Chitinophagaceae</taxon>
        <taxon>Paraflavitalea</taxon>
    </lineage>
</organism>
<keyword evidence="3" id="KW-1185">Reference proteome</keyword>
<gene>
    <name evidence="2" type="ORF">D3H65_01365</name>
</gene>
<dbReference type="KEGG" id="pseg:D3H65_01365"/>
<evidence type="ECO:0000313" key="3">
    <source>
        <dbReference type="Proteomes" id="UP000263900"/>
    </source>
</evidence>
<keyword evidence="1" id="KW-1133">Transmembrane helix</keyword>
<keyword evidence="1" id="KW-0472">Membrane</keyword>
<dbReference type="Proteomes" id="UP000263900">
    <property type="component" value="Chromosome"/>
</dbReference>